<name>A0A922P0I4_9HYPH</name>
<evidence type="ECO:0000313" key="1">
    <source>
        <dbReference type="EMBL" id="KEQ09507.1"/>
    </source>
</evidence>
<dbReference type="AlphaFoldDB" id="A0A922P0I4"/>
<proteinExistence type="predicted"/>
<gene>
    <name evidence="1" type="ORF">GV68_24090</name>
</gene>
<comment type="caution">
    <text evidence="1">The sequence shown here is derived from an EMBL/GenBank/DDBJ whole genome shotgun (WGS) entry which is preliminary data.</text>
</comment>
<reference evidence="1 2" key="1">
    <citation type="submission" date="2014-06" db="EMBL/GenBank/DDBJ databases">
        <title>Rhizobium pelagicum/R2-400B4.</title>
        <authorList>
            <person name="Kimes N.E."/>
            <person name="Lopez-Perez M."/>
        </authorList>
    </citation>
    <scope>NUCLEOTIDE SEQUENCE [LARGE SCALE GENOMIC DNA]</scope>
    <source>
        <strain evidence="1 2">R2-400B4</strain>
    </source>
</reference>
<sequence length="136" mass="14518">MEDAADADQCGLKLAKQDQVAGSADDAGDMASSVATVAKVIASDIWSKIHPGDTSVSVRICSQIFQGRHQKPFVPQPRLAAEVLMGACEDFDYVGFSSGRKAKLSHYPSGLIAGLALRRGCRGRQYTLPDQLPGRL</sequence>
<keyword evidence="2" id="KW-1185">Reference proteome</keyword>
<dbReference type="Proteomes" id="UP000052167">
    <property type="component" value="Unassembled WGS sequence"/>
</dbReference>
<accession>A0A922P0I4</accession>
<dbReference type="EMBL" id="JOKJ01000007">
    <property type="protein sequence ID" value="KEQ09507.1"/>
    <property type="molecule type" value="Genomic_DNA"/>
</dbReference>
<evidence type="ECO:0000313" key="2">
    <source>
        <dbReference type="Proteomes" id="UP000052167"/>
    </source>
</evidence>
<organism evidence="1 2">
    <name type="scientific">Pseudorhizobium pelagicum</name>
    <dbReference type="NCBI Taxonomy" id="1509405"/>
    <lineage>
        <taxon>Bacteria</taxon>
        <taxon>Pseudomonadati</taxon>
        <taxon>Pseudomonadota</taxon>
        <taxon>Alphaproteobacteria</taxon>
        <taxon>Hyphomicrobiales</taxon>
        <taxon>Rhizobiaceae</taxon>
        <taxon>Rhizobium/Agrobacterium group</taxon>
        <taxon>Pseudorhizobium</taxon>
    </lineage>
</organism>
<protein>
    <submittedName>
        <fullName evidence="1">Uncharacterized protein</fullName>
    </submittedName>
</protein>